<dbReference type="AlphaFoldDB" id="A0A087ULH1"/>
<sequence>MSVICNVYVMSVKYSMHCFQYKIFAAALIFERNFFAAVTKKDPCLISLEIDTSFIKTLLLTDQNKPILLL</sequence>
<accession>A0A087ULH1</accession>
<evidence type="ECO:0000313" key="2">
    <source>
        <dbReference type="Proteomes" id="UP000054359"/>
    </source>
</evidence>
<name>A0A087ULH1_STEMI</name>
<protein>
    <submittedName>
        <fullName evidence="1">Uncharacterized protein</fullName>
    </submittedName>
</protein>
<evidence type="ECO:0000313" key="1">
    <source>
        <dbReference type="EMBL" id="KFM78210.1"/>
    </source>
</evidence>
<feature type="non-terminal residue" evidence="1">
    <location>
        <position position="70"/>
    </location>
</feature>
<reference evidence="1 2" key="1">
    <citation type="submission" date="2013-11" db="EMBL/GenBank/DDBJ databases">
        <title>Genome sequencing of Stegodyphus mimosarum.</title>
        <authorList>
            <person name="Bechsgaard J."/>
        </authorList>
    </citation>
    <scope>NUCLEOTIDE SEQUENCE [LARGE SCALE GENOMIC DNA]</scope>
</reference>
<proteinExistence type="predicted"/>
<gene>
    <name evidence="1" type="ORF">X975_19699</name>
</gene>
<dbReference type="EMBL" id="KK120391">
    <property type="protein sequence ID" value="KFM78210.1"/>
    <property type="molecule type" value="Genomic_DNA"/>
</dbReference>
<dbReference type="Proteomes" id="UP000054359">
    <property type="component" value="Unassembled WGS sequence"/>
</dbReference>
<keyword evidence="2" id="KW-1185">Reference proteome</keyword>
<organism evidence="1 2">
    <name type="scientific">Stegodyphus mimosarum</name>
    <name type="common">African social velvet spider</name>
    <dbReference type="NCBI Taxonomy" id="407821"/>
    <lineage>
        <taxon>Eukaryota</taxon>
        <taxon>Metazoa</taxon>
        <taxon>Ecdysozoa</taxon>
        <taxon>Arthropoda</taxon>
        <taxon>Chelicerata</taxon>
        <taxon>Arachnida</taxon>
        <taxon>Araneae</taxon>
        <taxon>Araneomorphae</taxon>
        <taxon>Entelegynae</taxon>
        <taxon>Eresoidea</taxon>
        <taxon>Eresidae</taxon>
        <taxon>Stegodyphus</taxon>
    </lineage>
</organism>